<dbReference type="RefSeq" id="WP_044635534.1">
    <property type="nucleotide sequence ID" value="NZ_CP007229.1"/>
</dbReference>
<name>A0AAJ5NLM8_9BACT</name>
<sequence length="127" mass="15141">MHLNKIFDNQKSEIITKVSDAFSIKTEVKKKTKIKPGFLKPGPIQWNYKSDPKKPSYNYIYERIVNPGKYWNRITGNPAQIVQNVRIGYWNLANFTQQTNFIASQKQFWTQNHHLWHYRKILAMEVI</sequence>
<evidence type="ECO:0000313" key="2">
    <source>
        <dbReference type="Proteomes" id="UP000289629"/>
    </source>
</evidence>
<organism evidence="1 2">
    <name type="scientific">Mesomycoplasma dispar</name>
    <dbReference type="NCBI Taxonomy" id="86660"/>
    <lineage>
        <taxon>Bacteria</taxon>
        <taxon>Bacillati</taxon>
        <taxon>Mycoplasmatota</taxon>
        <taxon>Mycoplasmoidales</taxon>
        <taxon>Metamycoplasmataceae</taxon>
        <taxon>Mesomycoplasma</taxon>
    </lineage>
</organism>
<accession>A0AAJ5NLM8</accession>
<protein>
    <submittedName>
        <fullName evidence="1">Uncharacterized protein</fullName>
    </submittedName>
</protein>
<dbReference type="Proteomes" id="UP000289629">
    <property type="component" value="Chromosome"/>
</dbReference>
<reference evidence="1 2" key="1">
    <citation type="submission" date="2019-01" db="EMBL/GenBank/DDBJ databases">
        <authorList>
            <consortium name="Pathogen Informatics"/>
        </authorList>
    </citation>
    <scope>NUCLEOTIDE SEQUENCE [LARGE SCALE GENOMIC DNA]</scope>
    <source>
        <strain evidence="1 2">NCTC10125</strain>
    </source>
</reference>
<dbReference type="AlphaFoldDB" id="A0AAJ5NLM8"/>
<proteinExistence type="predicted"/>
<gene>
    <name evidence="1" type="ORF">NCTC10125_00545</name>
</gene>
<dbReference type="EMBL" id="LR214971">
    <property type="protein sequence ID" value="VEU62115.1"/>
    <property type="molecule type" value="Genomic_DNA"/>
</dbReference>
<evidence type="ECO:0000313" key="1">
    <source>
        <dbReference type="EMBL" id="VEU62115.1"/>
    </source>
</evidence>
<dbReference type="KEGG" id="mds:MDIS_02895"/>